<organism evidence="2 3">
    <name type="scientific">Aquimarina gracilis</name>
    <dbReference type="NCBI Taxonomy" id="874422"/>
    <lineage>
        <taxon>Bacteria</taxon>
        <taxon>Pseudomonadati</taxon>
        <taxon>Bacteroidota</taxon>
        <taxon>Flavobacteriia</taxon>
        <taxon>Flavobacteriales</taxon>
        <taxon>Flavobacteriaceae</taxon>
        <taxon>Aquimarina</taxon>
    </lineage>
</organism>
<dbReference type="InterPro" id="IPR008030">
    <property type="entry name" value="NmrA-like"/>
</dbReference>
<dbReference type="Pfam" id="PF05368">
    <property type="entry name" value="NmrA"/>
    <property type="match status" value="1"/>
</dbReference>
<gene>
    <name evidence="2" type="ORF">U6A24_06535</name>
</gene>
<sequence>MKVVVHSGNIGNAVAEQLLEQGHDVFMLVRKPGKVSNKHIKELVVDFNDVESLIEAFSGKDKFFSVSPLIPSMVELAEISVKAAINSGIKHIVRSSARGASKEAPITMGQMHGTIEEMIEHAEIPYTFIQPASFYQNLMGSIPTIKNEGAFYGAIGNGQNAFVDVRDIAAVSVAALNEERHIGQTYVVTGPEVISYQDMANELSSQLGRTINYVDIPRDKLAEAYKSYGMSDWLIETLLELDDITKKGYLASGSEDVKSVLGREPIAFSQFVTDNLSLFKQ</sequence>
<dbReference type="GO" id="GO:0003955">
    <property type="term" value="F:NAD(P)H dehydrogenase (quinone) activity"/>
    <property type="evidence" value="ECO:0007669"/>
    <property type="project" value="UniProtKB-EC"/>
</dbReference>
<reference evidence="2 3" key="1">
    <citation type="journal article" date="2013" name="Int. J. Syst. Evol. Microbiol.">
        <title>Aquimarina gracilis sp. nov., isolated from the gut microflora of a mussel, Mytilus coruscus, and emended description of Aquimarina spongiae.</title>
        <authorList>
            <person name="Park S.C."/>
            <person name="Choe H.N."/>
            <person name="Baik K.S."/>
            <person name="Seong C.N."/>
        </authorList>
    </citation>
    <scope>NUCLEOTIDE SEQUENCE [LARGE SCALE GENOMIC DNA]</scope>
    <source>
        <strain evidence="2 3">PSC32</strain>
    </source>
</reference>
<keyword evidence="3" id="KW-1185">Reference proteome</keyword>
<dbReference type="SUPFAM" id="SSF51735">
    <property type="entry name" value="NAD(P)-binding Rossmann-fold domains"/>
    <property type="match status" value="1"/>
</dbReference>
<evidence type="ECO:0000313" key="2">
    <source>
        <dbReference type="EMBL" id="MEB3345107.1"/>
    </source>
</evidence>
<keyword evidence="2" id="KW-0560">Oxidoreductase</keyword>
<dbReference type="Gene3D" id="3.90.25.10">
    <property type="entry name" value="UDP-galactose 4-epimerase, domain 1"/>
    <property type="match status" value="1"/>
</dbReference>
<dbReference type="EMBL" id="JAYKLX010000003">
    <property type="protein sequence ID" value="MEB3345107.1"/>
    <property type="molecule type" value="Genomic_DNA"/>
</dbReference>
<dbReference type="Gene3D" id="3.40.50.720">
    <property type="entry name" value="NAD(P)-binding Rossmann-like Domain"/>
    <property type="match status" value="1"/>
</dbReference>
<dbReference type="PANTHER" id="PTHR43162">
    <property type="match status" value="1"/>
</dbReference>
<evidence type="ECO:0000259" key="1">
    <source>
        <dbReference type="Pfam" id="PF05368"/>
    </source>
</evidence>
<protein>
    <submittedName>
        <fullName evidence="2">SDR family oxidoreductase</fullName>
        <ecNumber evidence="2">1.6.5.2</ecNumber>
    </submittedName>
</protein>
<comment type="caution">
    <text evidence="2">The sequence shown here is derived from an EMBL/GenBank/DDBJ whole genome shotgun (WGS) entry which is preliminary data.</text>
</comment>
<dbReference type="PANTHER" id="PTHR43162:SF1">
    <property type="entry name" value="PRESTALK A DIFFERENTIATION PROTEIN A"/>
    <property type="match status" value="1"/>
</dbReference>
<evidence type="ECO:0000313" key="3">
    <source>
        <dbReference type="Proteomes" id="UP001327027"/>
    </source>
</evidence>
<dbReference type="InterPro" id="IPR036291">
    <property type="entry name" value="NAD(P)-bd_dom_sf"/>
</dbReference>
<dbReference type="RefSeq" id="WP_324179141.1">
    <property type="nucleotide sequence ID" value="NZ_BAABAW010000008.1"/>
</dbReference>
<name>A0ABU5ZU77_9FLAO</name>
<dbReference type="InterPro" id="IPR051604">
    <property type="entry name" value="Ergot_Alk_Oxidoreductase"/>
</dbReference>
<dbReference type="Proteomes" id="UP001327027">
    <property type="component" value="Unassembled WGS sequence"/>
</dbReference>
<proteinExistence type="predicted"/>
<accession>A0ABU5ZU77</accession>
<feature type="domain" description="NmrA-like" evidence="1">
    <location>
        <begin position="4"/>
        <end position="224"/>
    </location>
</feature>
<dbReference type="CDD" id="cd05269">
    <property type="entry name" value="TMR_SDR_a"/>
    <property type="match status" value="1"/>
</dbReference>
<dbReference type="EC" id="1.6.5.2" evidence="2"/>